<dbReference type="Proteomes" id="UP000239720">
    <property type="component" value="Unassembled WGS sequence"/>
</dbReference>
<dbReference type="EMBL" id="NEMB01000003">
    <property type="protein sequence ID" value="PQQ67838.1"/>
    <property type="molecule type" value="Genomic_DNA"/>
</dbReference>
<evidence type="ECO:0000256" key="2">
    <source>
        <dbReference type="SAM" id="Phobius"/>
    </source>
</evidence>
<dbReference type="RefSeq" id="WP_101301904.1">
    <property type="nucleotide sequence ID" value="NZ_CP025197.1"/>
</dbReference>
<proteinExistence type="predicted"/>
<dbReference type="AlphaFoldDB" id="A0A2K9ECS9"/>
<reference evidence="3 5" key="1">
    <citation type="submission" date="2017-12" db="EMBL/GenBank/DDBJ databases">
        <title>Complete genome sequence of Herbivorax saccincola GGR1, a novel Cellulosome-producing hydrolytic bacterium in a thermophilic biogas plant, established by Illumina and Nanopore MinION sequencing.</title>
        <authorList>
            <person name="Pechtl A."/>
            <person name="Ruckert C."/>
            <person name="Koeck D.E."/>
            <person name="Maus I."/>
            <person name="Winkler A."/>
            <person name="Kalinowski J."/>
            <person name="Puhler A."/>
            <person name="Schwarz W.W."/>
            <person name="Zverlov V.V."/>
            <person name="Schluter A."/>
            <person name="Liebl W."/>
        </authorList>
    </citation>
    <scope>NUCLEOTIDE SEQUENCE [LARGE SCALE GENOMIC DNA]</scope>
    <source>
        <strain evidence="3">GGR1</strain>
        <strain evidence="5">SR1</strain>
    </source>
</reference>
<name>A0A2K9ECS9_9FIRM</name>
<keyword evidence="1" id="KW-0175">Coiled coil</keyword>
<feature type="coiled-coil region" evidence="1">
    <location>
        <begin position="69"/>
        <end position="100"/>
    </location>
</feature>
<gene>
    <name evidence="4" type="ORF">B9R14_14475</name>
    <name evidence="3" type="ORF">HVS_10245</name>
</gene>
<reference evidence="4 6" key="2">
    <citation type="journal article" date="2018" name="Syst. Appl. Microbiol.">
        <title>Characterization and high-quality draft genome sequence of Herbivorax saccincola A7, an anaerobic, alkaliphilic, thermophilic, cellulolytic, and xylanolytic bacterium.</title>
        <authorList>
            <person name="Aikawa S."/>
            <person name="Baramee S."/>
            <person name="Sermsathanaswadi J."/>
            <person name="Thianheng P."/>
            <person name="Tachaapaikoon C."/>
            <person name="Shikata A."/>
            <person name="Waeonukul R."/>
            <person name="Pason P."/>
            <person name="Ratanakhanokchai K."/>
            <person name="Kosugi A."/>
        </authorList>
    </citation>
    <scope>NUCLEOTIDE SEQUENCE [LARGE SCALE GENOMIC DNA]</scope>
    <source>
        <strain evidence="4 6">A7</strain>
    </source>
</reference>
<accession>A0A2K9ECS9</accession>
<keyword evidence="2" id="KW-0472">Membrane</keyword>
<organism evidence="3 5">
    <name type="scientific">Acetivibrio saccincola</name>
    <dbReference type="NCBI Taxonomy" id="1677857"/>
    <lineage>
        <taxon>Bacteria</taxon>
        <taxon>Bacillati</taxon>
        <taxon>Bacillota</taxon>
        <taxon>Clostridia</taxon>
        <taxon>Eubacteriales</taxon>
        <taxon>Oscillospiraceae</taxon>
        <taxon>Acetivibrio</taxon>
    </lineage>
</organism>
<dbReference type="KEGG" id="hsc:HVS_10245"/>
<evidence type="ECO:0000313" key="6">
    <source>
        <dbReference type="Proteomes" id="UP000239720"/>
    </source>
</evidence>
<evidence type="ECO:0000313" key="4">
    <source>
        <dbReference type="EMBL" id="PQQ67838.1"/>
    </source>
</evidence>
<sequence>MADFHISIMFVGILLMAVSLVWIAFDKKKESDDKEVLEEKKETLVSVISDAELMIEELNNISDYLVSHIDKKRQEVMDTMKEANEKIKEVKDKKIREIIDKEIKSATSKKIKEILDKEIKTLTSKKIQEIIDKEIKEIIAEIVREMAEEEIESINEKKIAKKTGKVYFTEAKEPLIDDNSEIFRNVLSEDTSNALSDKIERERKIVSLNSKYKEVISLSQSGFNETQIAKKLNMGKGEIQLVLGINK</sequence>
<evidence type="ECO:0000256" key="1">
    <source>
        <dbReference type="SAM" id="Coils"/>
    </source>
</evidence>
<dbReference type="Proteomes" id="UP000233534">
    <property type="component" value="Chromosome"/>
</dbReference>
<protein>
    <submittedName>
        <fullName evidence="3">Uncharacterized protein</fullName>
    </submittedName>
</protein>
<evidence type="ECO:0000313" key="5">
    <source>
        <dbReference type="Proteomes" id="UP000233534"/>
    </source>
</evidence>
<keyword evidence="2" id="KW-1133">Transmembrane helix</keyword>
<feature type="transmembrane region" description="Helical" evidence="2">
    <location>
        <begin position="6"/>
        <end position="25"/>
    </location>
</feature>
<keyword evidence="2" id="KW-0812">Transmembrane</keyword>
<keyword evidence="5" id="KW-1185">Reference proteome</keyword>
<dbReference type="EMBL" id="CP025197">
    <property type="protein sequence ID" value="AUG57944.1"/>
    <property type="molecule type" value="Genomic_DNA"/>
</dbReference>
<evidence type="ECO:0000313" key="3">
    <source>
        <dbReference type="EMBL" id="AUG57944.1"/>
    </source>
</evidence>
<dbReference type="OrthoDB" id="1954102at2"/>